<gene>
    <name evidence="1" type="ORF">RIF29_11722</name>
</gene>
<sequence>MGSQICSSPRANRRERRKCPRWFVSTLSSKPSAVIVADFAALSVLRKSLQAIITCHFPVSAKALADARPNPEEAPVTTTLPFLKVFLPSGAAFFTAGVVVTAVWALTTPTDSAIESSDSDDEFQICEICTTEEIGLAFYGNIAFKMARFYCLGVQTTVIVWLHMHPNDPMILLVKHGWD</sequence>
<proteinExistence type="predicted"/>
<evidence type="ECO:0000313" key="1">
    <source>
        <dbReference type="EMBL" id="KAK7282725.1"/>
    </source>
</evidence>
<keyword evidence="2" id="KW-1185">Reference proteome</keyword>
<organism evidence="1 2">
    <name type="scientific">Crotalaria pallida</name>
    <name type="common">Smooth rattlebox</name>
    <name type="synonym">Crotalaria striata</name>
    <dbReference type="NCBI Taxonomy" id="3830"/>
    <lineage>
        <taxon>Eukaryota</taxon>
        <taxon>Viridiplantae</taxon>
        <taxon>Streptophyta</taxon>
        <taxon>Embryophyta</taxon>
        <taxon>Tracheophyta</taxon>
        <taxon>Spermatophyta</taxon>
        <taxon>Magnoliopsida</taxon>
        <taxon>eudicotyledons</taxon>
        <taxon>Gunneridae</taxon>
        <taxon>Pentapetalae</taxon>
        <taxon>rosids</taxon>
        <taxon>fabids</taxon>
        <taxon>Fabales</taxon>
        <taxon>Fabaceae</taxon>
        <taxon>Papilionoideae</taxon>
        <taxon>50 kb inversion clade</taxon>
        <taxon>genistoids sensu lato</taxon>
        <taxon>core genistoids</taxon>
        <taxon>Crotalarieae</taxon>
        <taxon>Crotalaria</taxon>
    </lineage>
</organism>
<name>A0AAN9P0G1_CROPI</name>
<accession>A0AAN9P0G1</accession>
<reference evidence="1 2" key="1">
    <citation type="submission" date="2024-01" db="EMBL/GenBank/DDBJ databases">
        <title>The genomes of 5 underutilized Papilionoideae crops provide insights into root nodulation and disease resistanc.</title>
        <authorList>
            <person name="Yuan L."/>
        </authorList>
    </citation>
    <scope>NUCLEOTIDE SEQUENCE [LARGE SCALE GENOMIC DNA]</scope>
    <source>
        <strain evidence="1">ZHUSHIDOU_FW_LH</strain>
        <tissue evidence="1">Leaf</tissue>
    </source>
</reference>
<protein>
    <submittedName>
        <fullName evidence="1">Uncharacterized protein</fullName>
    </submittedName>
</protein>
<dbReference type="AlphaFoldDB" id="A0AAN9P0G1"/>
<dbReference type="Proteomes" id="UP001372338">
    <property type="component" value="Unassembled WGS sequence"/>
</dbReference>
<evidence type="ECO:0000313" key="2">
    <source>
        <dbReference type="Proteomes" id="UP001372338"/>
    </source>
</evidence>
<dbReference type="EMBL" id="JAYWIO010000002">
    <property type="protein sequence ID" value="KAK7282725.1"/>
    <property type="molecule type" value="Genomic_DNA"/>
</dbReference>
<comment type="caution">
    <text evidence="1">The sequence shown here is derived from an EMBL/GenBank/DDBJ whole genome shotgun (WGS) entry which is preliminary data.</text>
</comment>